<accession>A0ACB8GVA0</accession>
<evidence type="ECO:0000313" key="1">
    <source>
        <dbReference type="EMBL" id="KAH9478910.1"/>
    </source>
</evidence>
<dbReference type="Proteomes" id="UP000664032">
    <property type="component" value="Unassembled WGS sequence"/>
</dbReference>
<organism evidence="1 2">
    <name type="scientific">Psilocybe cubensis</name>
    <name type="common">Psychedelic mushroom</name>
    <name type="synonym">Stropharia cubensis</name>
    <dbReference type="NCBI Taxonomy" id="181762"/>
    <lineage>
        <taxon>Eukaryota</taxon>
        <taxon>Fungi</taxon>
        <taxon>Dikarya</taxon>
        <taxon>Basidiomycota</taxon>
        <taxon>Agaricomycotina</taxon>
        <taxon>Agaricomycetes</taxon>
        <taxon>Agaricomycetidae</taxon>
        <taxon>Agaricales</taxon>
        <taxon>Agaricineae</taxon>
        <taxon>Strophariaceae</taxon>
        <taxon>Psilocybe</taxon>
    </lineage>
</organism>
<proteinExistence type="predicted"/>
<comment type="caution">
    <text evidence="1">The sequence shown here is derived from an EMBL/GenBank/DDBJ whole genome shotgun (WGS) entry which is preliminary data.</text>
</comment>
<gene>
    <name evidence="1" type="ORF">JR316_0009372</name>
</gene>
<name>A0ACB8GVA0_PSICU</name>
<sequence length="85" mass="9125">MKFSVNLIALLFGALSSTMVAQAAPPVARAPDVFSIIFFDEPSLGGASYFPEYSGPDLCITLPPKWINRAESLVISNGYSCAFYA</sequence>
<protein>
    <submittedName>
        <fullName evidence="1">Uncharacterized protein</fullName>
    </submittedName>
</protein>
<dbReference type="EMBL" id="JAFIQS020000008">
    <property type="protein sequence ID" value="KAH9478910.1"/>
    <property type="molecule type" value="Genomic_DNA"/>
</dbReference>
<evidence type="ECO:0000313" key="2">
    <source>
        <dbReference type="Proteomes" id="UP000664032"/>
    </source>
</evidence>
<keyword evidence="2" id="KW-1185">Reference proteome</keyword>
<reference evidence="1" key="1">
    <citation type="submission" date="2021-10" db="EMBL/GenBank/DDBJ databases">
        <title>Psilocybe cubensis genome.</title>
        <authorList>
            <person name="Mckernan K.J."/>
            <person name="Crawford S."/>
            <person name="Trippe A."/>
            <person name="Kane L.T."/>
            <person name="Mclaughlin S."/>
        </authorList>
    </citation>
    <scope>NUCLEOTIDE SEQUENCE</scope>
    <source>
        <strain evidence="1">MGC-MH-2018</strain>
    </source>
</reference>